<accession>A0AAW9R4N7</accession>
<comment type="caution">
    <text evidence="1">The sequence shown here is derived from an EMBL/GenBank/DDBJ whole genome shotgun (WGS) entry which is preliminary data.</text>
</comment>
<dbReference type="Proteomes" id="UP001359886">
    <property type="component" value="Unassembled WGS sequence"/>
</dbReference>
<dbReference type="EMBL" id="JAZHOG010000001">
    <property type="protein sequence ID" value="MEJ8566129.1"/>
    <property type="molecule type" value="Genomic_DNA"/>
</dbReference>
<name>A0AAW9R4N7_9GAMM</name>
<organism evidence="1 2">
    <name type="scientific">Elongatibacter sediminis</name>
    <dbReference type="NCBI Taxonomy" id="3119006"/>
    <lineage>
        <taxon>Bacteria</taxon>
        <taxon>Pseudomonadati</taxon>
        <taxon>Pseudomonadota</taxon>
        <taxon>Gammaproteobacteria</taxon>
        <taxon>Chromatiales</taxon>
        <taxon>Wenzhouxiangellaceae</taxon>
        <taxon>Elongatibacter</taxon>
    </lineage>
</organism>
<reference evidence="1 2" key="1">
    <citation type="submission" date="2024-02" db="EMBL/GenBank/DDBJ databases">
        <title>A novel Wenzhouxiangellaceae bacterium, isolated from coastal sediments.</title>
        <authorList>
            <person name="Du Z.-J."/>
            <person name="Ye Y.-Q."/>
            <person name="Zhang X.-Y."/>
        </authorList>
    </citation>
    <scope>NUCLEOTIDE SEQUENCE [LARGE SCALE GENOMIC DNA]</scope>
    <source>
        <strain evidence="1 2">CH-27</strain>
    </source>
</reference>
<dbReference type="RefSeq" id="WP_354693453.1">
    <property type="nucleotide sequence ID" value="NZ_JAZHOG010000001.1"/>
</dbReference>
<dbReference type="AlphaFoldDB" id="A0AAW9R4N7"/>
<protein>
    <submittedName>
        <fullName evidence="1">Uncharacterized protein</fullName>
    </submittedName>
</protein>
<dbReference type="InterPro" id="IPR023393">
    <property type="entry name" value="START-like_dom_sf"/>
</dbReference>
<gene>
    <name evidence="1" type="ORF">V3330_00720</name>
</gene>
<dbReference type="Gene3D" id="3.30.530.20">
    <property type="match status" value="1"/>
</dbReference>
<sequence length="146" mass="16821">MDISDAYCHTCSCVVEAPAQVAFDYMSDGIRQGEWTFGSWDRRQVDEHLFSGRSMFDDKETFIRIDADLESGVIRYAIGDDPKNLLSRNMARIVAGRDLGWPGERCLVTLMAWRAEFMSDDRWKQLCVSHETQMFIIKARIESNPD</sequence>
<keyword evidence="2" id="KW-1185">Reference proteome</keyword>
<evidence type="ECO:0000313" key="2">
    <source>
        <dbReference type="Proteomes" id="UP001359886"/>
    </source>
</evidence>
<proteinExistence type="predicted"/>
<evidence type="ECO:0000313" key="1">
    <source>
        <dbReference type="EMBL" id="MEJ8566129.1"/>
    </source>
</evidence>